<keyword evidence="1" id="KW-0812">Transmembrane</keyword>
<dbReference type="Proteomes" id="UP000800235">
    <property type="component" value="Unassembled WGS sequence"/>
</dbReference>
<evidence type="ECO:0000313" key="2">
    <source>
        <dbReference type="EMBL" id="KAF2434321.1"/>
    </source>
</evidence>
<protein>
    <submittedName>
        <fullName evidence="2">Uncharacterized protein</fullName>
    </submittedName>
</protein>
<feature type="transmembrane region" description="Helical" evidence="1">
    <location>
        <begin position="377"/>
        <end position="403"/>
    </location>
</feature>
<evidence type="ECO:0000256" key="1">
    <source>
        <dbReference type="SAM" id="Phobius"/>
    </source>
</evidence>
<feature type="transmembrane region" description="Helical" evidence="1">
    <location>
        <begin position="424"/>
        <end position="442"/>
    </location>
</feature>
<feature type="transmembrane region" description="Helical" evidence="1">
    <location>
        <begin position="457"/>
        <end position="475"/>
    </location>
</feature>
<sequence>MKNQITKMTDPLTKLSTELRHQIFEEVLLFDGDKNLAKSLEAPLNCCGHHMTPRSFTHSSLAKTSGITRQDTEYLAKNRNLAAPFIVLAWEHCDEDAEPSMMCYLHGFRGKPNSFALQGDVASRETAKDTARQLQKMETFTVIIAPYSLHRPVFYTRRGGRECVNATIYNGFFNTIDDSLTSFGRLFGPFYELKQMEVHIALPIDCNTRWMGPSISRNVTVWIRQQKVWLLSGLFAAMSPATDNDLVANVVIAPKLSKVDMKARHRHFEQEWTTVPVNDSDARGPRSMVWSLRVQPPLHRRLDYLTDHSARQMLTERSYHLWLYCATISFIPVVPFYLTLTMAYMMAWSSAILENRVVYGQSVPDEVLALPMVYATYVFYAMSILAILDMGLHLAMICCNLLLNYKLRYIPVEVCRRWDRWWQVWARSSWVARGYLVLYTGTMRSGLTEFILTLEEVLTVLGIANVVGSGVKYLYRKLWVRDRSRVLVHLNQDVDGGISSSS</sequence>
<name>A0A9P4P081_9PEZI</name>
<organism evidence="2 3">
    <name type="scientific">Tothia fuscella</name>
    <dbReference type="NCBI Taxonomy" id="1048955"/>
    <lineage>
        <taxon>Eukaryota</taxon>
        <taxon>Fungi</taxon>
        <taxon>Dikarya</taxon>
        <taxon>Ascomycota</taxon>
        <taxon>Pezizomycotina</taxon>
        <taxon>Dothideomycetes</taxon>
        <taxon>Pleosporomycetidae</taxon>
        <taxon>Venturiales</taxon>
        <taxon>Cylindrosympodiaceae</taxon>
        <taxon>Tothia</taxon>
    </lineage>
</organism>
<keyword evidence="1" id="KW-1133">Transmembrane helix</keyword>
<keyword evidence="1" id="KW-0472">Membrane</keyword>
<feature type="transmembrane region" description="Helical" evidence="1">
    <location>
        <begin position="321"/>
        <end position="347"/>
    </location>
</feature>
<dbReference type="AlphaFoldDB" id="A0A9P4P081"/>
<gene>
    <name evidence="2" type="ORF">EJ08DRAFT_512870</name>
</gene>
<reference evidence="2" key="1">
    <citation type="journal article" date="2020" name="Stud. Mycol.">
        <title>101 Dothideomycetes genomes: a test case for predicting lifestyles and emergence of pathogens.</title>
        <authorList>
            <person name="Haridas S."/>
            <person name="Albert R."/>
            <person name="Binder M."/>
            <person name="Bloem J."/>
            <person name="Labutti K."/>
            <person name="Salamov A."/>
            <person name="Andreopoulos B."/>
            <person name="Baker S."/>
            <person name="Barry K."/>
            <person name="Bills G."/>
            <person name="Bluhm B."/>
            <person name="Cannon C."/>
            <person name="Castanera R."/>
            <person name="Culley D."/>
            <person name="Daum C."/>
            <person name="Ezra D."/>
            <person name="Gonzalez J."/>
            <person name="Henrissat B."/>
            <person name="Kuo A."/>
            <person name="Liang C."/>
            <person name="Lipzen A."/>
            <person name="Lutzoni F."/>
            <person name="Magnuson J."/>
            <person name="Mondo S."/>
            <person name="Nolan M."/>
            <person name="Ohm R."/>
            <person name="Pangilinan J."/>
            <person name="Park H.-J."/>
            <person name="Ramirez L."/>
            <person name="Alfaro M."/>
            <person name="Sun H."/>
            <person name="Tritt A."/>
            <person name="Yoshinaga Y."/>
            <person name="Zwiers L.-H."/>
            <person name="Turgeon B."/>
            <person name="Goodwin S."/>
            <person name="Spatafora J."/>
            <person name="Crous P."/>
            <person name="Grigoriev I."/>
        </authorList>
    </citation>
    <scope>NUCLEOTIDE SEQUENCE</scope>
    <source>
        <strain evidence="2">CBS 130266</strain>
    </source>
</reference>
<keyword evidence="3" id="KW-1185">Reference proteome</keyword>
<accession>A0A9P4P081</accession>
<comment type="caution">
    <text evidence="2">The sequence shown here is derived from an EMBL/GenBank/DDBJ whole genome shotgun (WGS) entry which is preliminary data.</text>
</comment>
<evidence type="ECO:0000313" key="3">
    <source>
        <dbReference type="Proteomes" id="UP000800235"/>
    </source>
</evidence>
<dbReference type="EMBL" id="MU007017">
    <property type="protein sequence ID" value="KAF2434321.1"/>
    <property type="molecule type" value="Genomic_DNA"/>
</dbReference>
<proteinExistence type="predicted"/>